<gene>
    <name evidence="2" type="ORF">D9C73_026430</name>
</gene>
<evidence type="ECO:0000313" key="2">
    <source>
        <dbReference type="EMBL" id="TKS91371.1"/>
    </source>
</evidence>
<feature type="compositionally biased region" description="Basic and acidic residues" evidence="1">
    <location>
        <begin position="193"/>
        <end position="203"/>
    </location>
</feature>
<dbReference type="Proteomes" id="UP000298787">
    <property type="component" value="Chromosome 23"/>
</dbReference>
<feature type="compositionally biased region" description="Basic and acidic residues" evidence="1">
    <location>
        <begin position="397"/>
        <end position="406"/>
    </location>
</feature>
<feature type="region of interest" description="Disordered" evidence="1">
    <location>
        <begin position="385"/>
        <end position="406"/>
    </location>
</feature>
<reference evidence="2 3" key="1">
    <citation type="submission" date="2019-01" db="EMBL/GenBank/DDBJ databases">
        <title>Genome Assembly of Collichthys lucidus.</title>
        <authorList>
            <person name="Cai M."/>
            <person name="Xiao S."/>
        </authorList>
    </citation>
    <scope>NUCLEOTIDE SEQUENCE [LARGE SCALE GENOMIC DNA]</scope>
    <source>
        <strain evidence="2">JT15FE1705JMU</strain>
        <tissue evidence="2">Muscle</tissue>
    </source>
</reference>
<feature type="region of interest" description="Disordered" evidence="1">
    <location>
        <begin position="307"/>
        <end position="337"/>
    </location>
</feature>
<dbReference type="STRING" id="240159.A0A4U5VSX6"/>
<accession>A0A4U5VSX6</accession>
<dbReference type="PANTHER" id="PTHR17271">
    <property type="entry name" value="PLECKSTRIN HOMOLOGY PH DOMAIN-CONTAINING PROTEIN"/>
    <property type="match status" value="1"/>
</dbReference>
<dbReference type="PANTHER" id="PTHR17271:SF12">
    <property type="entry name" value="MYOSIN PHOSPHATASE RHO-INTERACTING PROTEIN ISOFORM X1"/>
    <property type="match status" value="1"/>
</dbReference>
<evidence type="ECO:0000256" key="1">
    <source>
        <dbReference type="SAM" id="MobiDB-lite"/>
    </source>
</evidence>
<organism evidence="2 3">
    <name type="scientific">Collichthys lucidus</name>
    <name type="common">Big head croaker</name>
    <name type="synonym">Sciaena lucida</name>
    <dbReference type="NCBI Taxonomy" id="240159"/>
    <lineage>
        <taxon>Eukaryota</taxon>
        <taxon>Metazoa</taxon>
        <taxon>Chordata</taxon>
        <taxon>Craniata</taxon>
        <taxon>Vertebrata</taxon>
        <taxon>Euteleostomi</taxon>
        <taxon>Actinopterygii</taxon>
        <taxon>Neopterygii</taxon>
        <taxon>Teleostei</taxon>
        <taxon>Neoteleostei</taxon>
        <taxon>Acanthomorphata</taxon>
        <taxon>Eupercaria</taxon>
        <taxon>Sciaenidae</taxon>
        <taxon>Collichthys</taxon>
    </lineage>
</organism>
<dbReference type="GO" id="GO:0015629">
    <property type="term" value="C:actin cytoskeleton"/>
    <property type="evidence" value="ECO:0007669"/>
    <property type="project" value="TreeGrafter"/>
</dbReference>
<keyword evidence="3" id="KW-1185">Reference proteome</keyword>
<dbReference type="InterPro" id="IPR052223">
    <property type="entry name" value="Actin_Cytoskeleton_Reg"/>
</dbReference>
<feature type="region of interest" description="Disordered" evidence="1">
    <location>
        <begin position="189"/>
        <end position="255"/>
    </location>
</feature>
<sequence>MTPAVHRARACDRCLTVSRFIHAELRSGTAGCVRPSSRLEGQLRGLRTQQHVGGGEDDESVQQKWQRRFFILYEHGSLSFALDELLSTLPQGTVNLNLCTEITDAEPRTGQRNALCIVTSEQEIFIRGDNKEIINGSVSNRRAASNETSCIPADRGLWSEQLGVFLQTNKQNQKKKRKVERVPTQVATLPVRPRAESGEDGSNRPESAVLGERRGVRLWPVAGRPAGEGSGCDPHVDHHRRGSPGPGSEPCRSGLTRADCARRLFGTDDAPRARQGRMMSDALPGSWSGIEFFELFSRQVNADLRSRSISEEAARPPTCARSPRTPRARTQGSSVRSARWTWWPAETQTLAVTSRQTTTSKHQQTRTRARLSEEVHFSLELQFQGTTQQRLVRPSRGRAETSEETL</sequence>
<name>A0A4U5VSX6_COLLU</name>
<dbReference type="SUPFAM" id="SSF50729">
    <property type="entry name" value="PH domain-like"/>
    <property type="match status" value="1"/>
</dbReference>
<evidence type="ECO:0000313" key="3">
    <source>
        <dbReference type="Proteomes" id="UP000298787"/>
    </source>
</evidence>
<dbReference type="AlphaFoldDB" id="A0A4U5VSX6"/>
<protein>
    <submittedName>
        <fullName evidence="2">Myosin phosphatase</fullName>
    </submittedName>
</protein>
<proteinExistence type="predicted"/>
<dbReference type="GO" id="GO:0051015">
    <property type="term" value="F:actin filament binding"/>
    <property type="evidence" value="ECO:0007669"/>
    <property type="project" value="TreeGrafter"/>
</dbReference>
<dbReference type="InterPro" id="IPR011993">
    <property type="entry name" value="PH-like_dom_sf"/>
</dbReference>
<dbReference type="EMBL" id="CM014100">
    <property type="protein sequence ID" value="TKS91371.1"/>
    <property type="molecule type" value="Genomic_DNA"/>
</dbReference>
<dbReference type="Gene3D" id="2.30.29.30">
    <property type="entry name" value="Pleckstrin-homology domain (PH domain)/Phosphotyrosine-binding domain (PTB)"/>
    <property type="match status" value="1"/>
</dbReference>